<dbReference type="Proteomes" id="UP000315423">
    <property type="component" value="Unassembled WGS sequence"/>
</dbReference>
<name>A0AC61SA44_9EURY</name>
<evidence type="ECO:0000313" key="2">
    <source>
        <dbReference type="Proteomes" id="UP000315423"/>
    </source>
</evidence>
<gene>
    <name evidence="1" type="ORF">C5S46_06175</name>
</gene>
<sequence length="267" mass="30702">MEKTKHDPNLSEIEKRIGYHFKDKNLGITAITTRAYSNEHTECTDNQALEYLGDAVLSLVIAGLLYEKWMQLQDNEAFVDLTPEGVMSKVRQKIVNNQYLSDCAKKHDLCKYIYNCPDDNGAHNNDLHTCSGSDIIEALIAAIYLDNDRSITIVKRFILDFLDISNLLNNEPKLIEVVIQKNHKDALIHKYQKLNRYTPFIEYPEFEDKFNKQDNTHHFVLGIRIDDTLLHGITGEGQNKATAEFEAAKAAYHFLESIDWDLSQIDH</sequence>
<organism evidence="1 2">
    <name type="scientific">Candidatus Methanomarinus sp</name>
    <dbReference type="NCBI Taxonomy" id="3386244"/>
    <lineage>
        <taxon>Archaea</taxon>
        <taxon>Methanobacteriati</taxon>
        <taxon>Methanobacteriota</taxon>
        <taxon>Stenosarchaea group</taxon>
        <taxon>Methanomicrobia</taxon>
        <taxon>Methanosarcinales</taxon>
        <taxon>ANME-2 cluster</taxon>
        <taxon>Candidatus Methanocomedenaceae</taxon>
        <taxon>Candidatus Methanomarinus</taxon>
    </lineage>
</organism>
<comment type="caution">
    <text evidence="1">The sequence shown here is derived from an EMBL/GenBank/DDBJ whole genome shotgun (WGS) entry which is preliminary data.</text>
</comment>
<dbReference type="EMBL" id="QYBA01000208">
    <property type="protein sequence ID" value="TKY91372.1"/>
    <property type="molecule type" value="Genomic_DNA"/>
</dbReference>
<protein>
    <submittedName>
        <fullName evidence="1">Uncharacterized protein</fullName>
    </submittedName>
</protein>
<evidence type="ECO:0000313" key="1">
    <source>
        <dbReference type="EMBL" id="TKY91372.1"/>
    </source>
</evidence>
<reference evidence="1" key="1">
    <citation type="submission" date="2018-09" db="EMBL/GenBank/DDBJ databases">
        <title>A genomic encyclopedia of anaerobic methanotrophic archaea.</title>
        <authorList>
            <person name="Skennerton C.T."/>
            <person name="Chadwick G.L."/>
            <person name="Laso-Perez R."/>
            <person name="Leu A.O."/>
            <person name="Speth D.R."/>
            <person name="Yu H."/>
            <person name="Morgan-Lang C."/>
            <person name="Hatzenpichler R."/>
            <person name="Goudeau D."/>
            <person name="Malmstrom R."/>
            <person name="Woyke T."/>
            <person name="Hallam S."/>
            <person name="Tyson G.W."/>
            <person name="Wegener G."/>
            <person name="Boetius A."/>
            <person name="Orphan V.J."/>
        </authorList>
    </citation>
    <scope>NUCLEOTIDE SEQUENCE</scope>
    <source>
        <strain evidence="1">CONS3730D10UFb2</strain>
    </source>
</reference>
<accession>A0AC61SA44</accession>
<proteinExistence type="predicted"/>